<comment type="similarity">
    <text evidence="1">Belongs to the transglycosylase Slt family.</text>
</comment>
<dbReference type="AlphaFoldDB" id="A0A919ASW1"/>
<evidence type="ECO:0000256" key="4">
    <source>
        <dbReference type="SAM" id="MobiDB-lite"/>
    </source>
</evidence>
<protein>
    <submittedName>
        <fullName evidence="7">Lytic transglycosylase</fullName>
    </submittedName>
</protein>
<name>A0A919ASW1_9PROT</name>
<comment type="similarity">
    <text evidence="2">Belongs to the virb1 family.</text>
</comment>
<dbReference type="Pfam" id="PF01464">
    <property type="entry name" value="SLT"/>
    <property type="match status" value="1"/>
</dbReference>
<feature type="domain" description="Transglycosylase SLT" evidence="6">
    <location>
        <begin position="418"/>
        <end position="522"/>
    </location>
</feature>
<evidence type="ECO:0000313" key="8">
    <source>
        <dbReference type="Proteomes" id="UP000630923"/>
    </source>
</evidence>
<dbReference type="CDD" id="cd13401">
    <property type="entry name" value="Slt70-like"/>
    <property type="match status" value="1"/>
</dbReference>
<dbReference type="Proteomes" id="UP000630923">
    <property type="component" value="Unassembled WGS sequence"/>
</dbReference>
<dbReference type="EMBL" id="BNCI01000002">
    <property type="protein sequence ID" value="GHF23558.1"/>
    <property type="molecule type" value="Genomic_DNA"/>
</dbReference>
<feature type="signal peptide" evidence="5">
    <location>
        <begin position="1"/>
        <end position="30"/>
    </location>
</feature>
<sequence>MSMTRPFLQYFFLAILAVSSVIIGSLSASAEDGEAAIPRVLSDKDVSRYQRIFELQDEAKWKQADRLIKSLEKDTLMGHVLFQRYMHPTGYRSKYSELSGWMKEYADLPGAWRIYNLARRRQGKAAAPKRPLDTRYPGVTGHSTQSKPPVKRRSRTELRAVSRFKANIRRYVSSGLPDRAERRFWAMEATDLLAPHEKAEALERIAASYYYTGNDFKAQVYAEYAANESREVVPESDWIAGLAYWRAGKTEKAYIHFKALAGAERGSSWLLAAGNLWASRAAYRLQRVDEGVKYLRSASQYSETFYGLIAARQLGIKPQINWTLPHLDTTIVNRLLKHHATARSIALWEIGRDDLADEEMRLLWGREGTKVQDDILALSAHLNLPAIQMRIGWSGGTGNPAPTSVRYPLPDWAPVDGFRLDRALIFAVVRQESNFRIRAQSGVGAHGLMQVMPATASYITRDRSLFRRAKNKLYQPEFNMALGQQYLEYLLDKDEVDANLFMLLAAYNGGPGSLARWKNMTEYRHDPLLFIESIDFHETRNFIERVMANLWLYRMRMGQATPTLDVVASGGWPTPEMLDTPEERMIDKRRRERLERRTAHHAGT</sequence>
<gene>
    <name evidence="7" type="ORF">GCM10017044_17630</name>
</gene>
<dbReference type="InterPro" id="IPR023346">
    <property type="entry name" value="Lysozyme-like_dom_sf"/>
</dbReference>
<dbReference type="SUPFAM" id="SSF53955">
    <property type="entry name" value="Lysozyme-like"/>
    <property type="match status" value="1"/>
</dbReference>
<keyword evidence="3 5" id="KW-0732">Signal</keyword>
<dbReference type="PANTHER" id="PTHR37423">
    <property type="entry name" value="SOLUBLE LYTIC MUREIN TRANSGLYCOSYLASE-RELATED"/>
    <property type="match status" value="1"/>
</dbReference>
<feature type="chain" id="PRO_5037504340" evidence="5">
    <location>
        <begin position="31"/>
        <end position="604"/>
    </location>
</feature>
<evidence type="ECO:0000259" key="6">
    <source>
        <dbReference type="Pfam" id="PF01464"/>
    </source>
</evidence>
<dbReference type="SUPFAM" id="SSF48435">
    <property type="entry name" value="Bacterial muramidases"/>
    <property type="match status" value="1"/>
</dbReference>
<evidence type="ECO:0000256" key="1">
    <source>
        <dbReference type="ARBA" id="ARBA00007734"/>
    </source>
</evidence>
<reference evidence="7" key="2">
    <citation type="submission" date="2020-09" db="EMBL/GenBank/DDBJ databases">
        <authorList>
            <person name="Sun Q."/>
            <person name="Kim S."/>
        </authorList>
    </citation>
    <scope>NUCLEOTIDE SEQUENCE</scope>
    <source>
        <strain evidence="7">KCTC 42590</strain>
    </source>
</reference>
<evidence type="ECO:0000313" key="7">
    <source>
        <dbReference type="EMBL" id="GHF23558.1"/>
    </source>
</evidence>
<dbReference type="PANTHER" id="PTHR37423:SF2">
    <property type="entry name" value="MEMBRANE-BOUND LYTIC MUREIN TRANSGLYCOSYLASE C"/>
    <property type="match status" value="1"/>
</dbReference>
<dbReference type="GO" id="GO:0004553">
    <property type="term" value="F:hydrolase activity, hydrolyzing O-glycosyl compounds"/>
    <property type="evidence" value="ECO:0007669"/>
    <property type="project" value="InterPro"/>
</dbReference>
<dbReference type="Gene3D" id="1.10.530.10">
    <property type="match status" value="1"/>
</dbReference>
<dbReference type="InterPro" id="IPR008939">
    <property type="entry name" value="Lytic_TGlycosylase_superhlx_U"/>
</dbReference>
<evidence type="ECO:0000256" key="2">
    <source>
        <dbReference type="ARBA" id="ARBA00009387"/>
    </source>
</evidence>
<dbReference type="GO" id="GO:0042597">
    <property type="term" value="C:periplasmic space"/>
    <property type="evidence" value="ECO:0007669"/>
    <property type="project" value="InterPro"/>
</dbReference>
<keyword evidence="8" id="KW-1185">Reference proteome</keyword>
<feature type="region of interest" description="Disordered" evidence="4">
    <location>
        <begin position="125"/>
        <end position="155"/>
    </location>
</feature>
<evidence type="ECO:0000256" key="5">
    <source>
        <dbReference type="SAM" id="SignalP"/>
    </source>
</evidence>
<comment type="caution">
    <text evidence="7">The sequence shown here is derived from an EMBL/GenBank/DDBJ whole genome shotgun (WGS) entry which is preliminary data.</text>
</comment>
<proteinExistence type="inferred from homology"/>
<accession>A0A919ASW1</accession>
<evidence type="ECO:0000256" key="3">
    <source>
        <dbReference type="ARBA" id="ARBA00022729"/>
    </source>
</evidence>
<dbReference type="RefSeq" id="WP_191252075.1">
    <property type="nucleotide sequence ID" value="NZ_BNCI01000002.1"/>
</dbReference>
<reference evidence="7" key="1">
    <citation type="journal article" date="2014" name="Int. J. Syst. Evol. Microbiol.">
        <title>Complete genome sequence of Corynebacterium casei LMG S-19264T (=DSM 44701T), isolated from a smear-ripened cheese.</title>
        <authorList>
            <consortium name="US DOE Joint Genome Institute (JGI-PGF)"/>
            <person name="Walter F."/>
            <person name="Albersmeier A."/>
            <person name="Kalinowski J."/>
            <person name="Ruckert C."/>
        </authorList>
    </citation>
    <scope>NUCLEOTIDE SEQUENCE</scope>
    <source>
        <strain evidence="7">KCTC 42590</strain>
    </source>
</reference>
<organism evidence="7 8">
    <name type="scientific">Kordiimonas sediminis</name>
    <dbReference type="NCBI Taxonomy" id="1735581"/>
    <lineage>
        <taxon>Bacteria</taxon>
        <taxon>Pseudomonadati</taxon>
        <taxon>Pseudomonadota</taxon>
        <taxon>Alphaproteobacteria</taxon>
        <taxon>Kordiimonadales</taxon>
        <taxon>Kordiimonadaceae</taxon>
        <taxon>Kordiimonas</taxon>
    </lineage>
</organism>
<dbReference type="InterPro" id="IPR008258">
    <property type="entry name" value="Transglycosylase_SLT_dom_1"/>
</dbReference>